<keyword evidence="4 12" id="KW-0813">Transport</keyword>
<dbReference type="InterPro" id="IPR004846">
    <property type="entry name" value="T2SS/T3SS_dom"/>
</dbReference>
<dbReference type="PROSITE" id="PS00875">
    <property type="entry name" value="T2SP_D"/>
    <property type="match status" value="1"/>
</dbReference>
<dbReference type="EMBL" id="JBIUZV010000010">
    <property type="protein sequence ID" value="MFJ3047466.1"/>
    <property type="molecule type" value="Genomic_DNA"/>
</dbReference>
<evidence type="ECO:0000256" key="4">
    <source>
        <dbReference type="ARBA" id="ARBA00022448"/>
    </source>
</evidence>
<evidence type="ECO:0000256" key="8">
    <source>
        <dbReference type="ARBA" id="ARBA00023237"/>
    </source>
</evidence>
<evidence type="ECO:0000256" key="12">
    <source>
        <dbReference type="RuleBase" id="RU004004"/>
    </source>
</evidence>
<proteinExistence type="inferred from homology"/>
<dbReference type="Pfam" id="PF07660">
    <property type="entry name" value="STN"/>
    <property type="match status" value="1"/>
</dbReference>
<organism evidence="15 16">
    <name type="scientific">Herbaspirillum chlorophenolicum</name>
    <dbReference type="NCBI Taxonomy" id="211589"/>
    <lineage>
        <taxon>Bacteria</taxon>
        <taxon>Pseudomonadati</taxon>
        <taxon>Pseudomonadota</taxon>
        <taxon>Betaproteobacteria</taxon>
        <taxon>Burkholderiales</taxon>
        <taxon>Oxalobacteraceae</taxon>
        <taxon>Herbaspirillum</taxon>
    </lineage>
</organism>
<keyword evidence="5 13" id="KW-0732">Signal</keyword>
<evidence type="ECO:0000256" key="10">
    <source>
        <dbReference type="ARBA" id="ARBA00024678"/>
    </source>
</evidence>
<evidence type="ECO:0000256" key="9">
    <source>
        <dbReference type="ARBA" id="ARBA00023287"/>
    </source>
</evidence>
<keyword evidence="7" id="KW-0472">Membrane</keyword>
<feature type="signal peptide" evidence="13">
    <location>
        <begin position="1"/>
        <end position="27"/>
    </location>
</feature>
<comment type="function">
    <text evidence="10">Required for type IV pilus biogenesis and competence. Could function as a pore for exit of the pilus but also as a channel for entry of heme and antimicrobial agents and uptake of transforming DNA.</text>
</comment>
<dbReference type="InterPro" id="IPR011662">
    <property type="entry name" value="Secretin/TonB_short_N"/>
</dbReference>
<keyword evidence="8" id="KW-0998">Cell outer membrane</keyword>
<dbReference type="InterPro" id="IPR005644">
    <property type="entry name" value="NolW-like"/>
</dbReference>
<evidence type="ECO:0000256" key="3">
    <source>
        <dbReference type="ARBA" id="ARBA00014124"/>
    </source>
</evidence>
<dbReference type="InterPro" id="IPR004845">
    <property type="entry name" value="T2SS_GspD_CS"/>
</dbReference>
<evidence type="ECO:0000313" key="15">
    <source>
        <dbReference type="EMBL" id="MFJ3047466.1"/>
    </source>
</evidence>
<feature type="chain" id="PRO_5045105679" description="Type IV pilus biogenesis and competence protein PilQ" evidence="13">
    <location>
        <begin position="28"/>
        <end position="696"/>
    </location>
</feature>
<dbReference type="InterPro" id="IPR038591">
    <property type="entry name" value="NolW-like_sf"/>
</dbReference>
<dbReference type="Gene3D" id="2.60.40.3470">
    <property type="match status" value="1"/>
</dbReference>
<dbReference type="InterPro" id="IPR051808">
    <property type="entry name" value="Type_IV_pilus_biogenesis"/>
</dbReference>
<dbReference type="InterPro" id="IPR021731">
    <property type="entry name" value="AMIN_dom"/>
</dbReference>
<dbReference type="InterPro" id="IPR001775">
    <property type="entry name" value="GspD/PilQ"/>
</dbReference>
<dbReference type="NCBIfam" id="TIGR02515">
    <property type="entry name" value="IV_pilus_PilQ"/>
    <property type="match status" value="1"/>
</dbReference>
<dbReference type="InterPro" id="IPR013355">
    <property type="entry name" value="Pilus_4_PilQ"/>
</dbReference>
<dbReference type="Pfam" id="PF11741">
    <property type="entry name" value="AMIN"/>
    <property type="match status" value="1"/>
</dbReference>
<dbReference type="PROSITE" id="PS51257">
    <property type="entry name" value="PROKAR_LIPOPROTEIN"/>
    <property type="match status" value="1"/>
</dbReference>
<keyword evidence="16" id="KW-1185">Reference proteome</keyword>
<comment type="similarity">
    <text evidence="2">Belongs to the bacterial secretin family. PilQ subfamily.</text>
</comment>
<feature type="domain" description="Secretin/TonB short N-terminal" evidence="14">
    <location>
        <begin position="294"/>
        <end position="342"/>
    </location>
</feature>
<evidence type="ECO:0000259" key="14">
    <source>
        <dbReference type="SMART" id="SM00965"/>
    </source>
</evidence>
<reference evidence="15 16" key="1">
    <citation type="submission" date="2024-10" db="EMBL/GenBank/DDBJ databases">
        <title>The Natural Products Discovery Center: Release of the First 8490 Sequenced Strains for Exploring Actinobacteria Biosynthetic Diversity.</title>
        <authorList>
            <person name="Kalkreuter E."/>
            <person name="Kautsar S.A."/>
            <person name="Yang D."/>
            <person name="Bader C.D."/>
            <person name="Teijaro C.N."/>
            <person name="Fluegel L."/>
            <person name="Davis C.M."/>
            <person name="Simpson J.R."/>
            <person name="Lauterbach L."/>
            <person name="Steele A.D."/>
            <person name="Gui C."/>
            <person name="Meng S."/>
            <person name="Li G."/>
            <person name="Viehrig K."/>
            <person name="Ye F."/>
            <person name="Su P."/>
            <person name="Kiefer A.F."/>
            <person name="Nichols A."/>
            <person name="Cepeda A.J."/>
            <person name="Yan W."/>
            <person name="Fan B."/>
            <person name="Jiang Y."/>
            <person name="Adhikari A."/>
            <person name="Zheng C.-J."/>
            <person name="Schuster L."/>
            <person name="Cowan T.M."/>
            <person name="Smanski M.J."/>
            <person name="Chevrette M.G."/>
            <person name="De Carvalho L.P.S."/>
            <person name="Shen B."/>
        </authorList>
    </citation>
    <scope>NUCLEOTIDE SEQUENCE [LARGE SCALE GENOMIC DNA]</scope>
    <source>
        <strain evidence="15 16">NPDC087045</strain>
    </source>
</reference>
<accession>A0ABW8F2F2</accession>
<dbReference type="Gene3D" id="3.30.1370.130">
    <property type="match status" value="1"/>
</dbReference>
<dbReference type="PANTHER" id="PTHR30604:SF1">
    <property type="entry name" value="DNA UTILIZATION PROTEIN HOFQ"/>
    <property type="match status" value="1"/>
</dbReference>
<dbReference type="SMART" id="SM00965">
    <property type="entry name" value="STN"/>
    <property type="match status" value="1"/>
</dbReference>
<evidence type="ECO:0000256" key="6">
    <source>
        <dbReference type="ARBA" id="ARBA00022927"/>
    </source>
</evidence>
<comment type="subunit">
    <text evidence="11">Homododecamer. Tetramer of trimer.</text>
</comment>
<gene>
    <name evidence="15" type="ORF">ACIPEN_16695</name>
</gene>
<evidence type="ECO:0000256" key="7">
    <source>
        <dbReference type="ARBA" id="ARBA00023136"/>
    </source>
</evidence>
<evidence type="ECO:0000256" key="5">
    <source>
        <dbReference type="ARBA" id="ARBA00022729"/>
    </source>
</evidence>
<dbReference type="Gene3D" id="3.30.1370.120">
    <property type="match status" value="1"/>
</dbReference>
<evidence type="ECO:0000313" key="16">
    <source>
        <dbReference type="Proteomes" id="UP001617427"/>
    </source>
</evidence>
<name>A0ABW8F2F2_9BURK</name>
<dbReference type="PRINTS" id="PR00811">
    <property type="entry name" value="BCTERIALGSPD"/>
</dbReference>
<dbReference type="PANTHER" id="PTHR30604">
    <property type="entry name" value="PROTEIN TRANSPORT PROTEIN HOFQ"/>
    <property type="match status" value="1"/>
</dbReference>
<dbReference type="Proteomes" id="UP001617427">
    <property type="component" value="Unassembled WGS sequence"/>
</dbReference>
<evidence type="ECO:0000256" key="1">
    <source>
        <dbReference type="ARBA" id="ARBA00004442"/>
    </source>
</evidence>
<keyword evidence="9" id="KW-0178">Competence</keyword>
<comment type="subcellular location">
    <subcellularLocation>
        <location evidence="1 12">Cell outer membrane</location>
    </subcellularLocation>
</comment>
<evidence type="ECO:0000256" key="2">
    <source>
        <dbReference type="ARBA" id="ARBA00006304"/>
    </source>
</evidence>
<protein>
    <recommendedName>
        <fullName evidence="3">Type IV pilus biogenesis and competence protein PilQ</fullName>
    </recommendedName>
</protein>
<evidence type="ECO:0000256" key="11">
    <source>
        <dbReference type="ARBA" id="ARBA00025897"/>
    </source>
</evidence>
<comment type="caution">
    <text evidence="15">The sequence shown here is derived from an EMBL/GenBank/DDBJ whole genome shotgun (WGS) entry which is preliminary data.</text>
</comment>
<dbReference type="RefSeq" id="WP_402702063.1">
    <property type="nucleotide sequence ID" value="NZ_JBIUZV010000010.1"/>
</dbReference>
<keyword evidence="6" id="KW-0653">Protein transport</keyword>
<dbReference type="Pfam" id="PF00263">
    <property type="entry name" value="Secretin"/>
    <property type="match status" value="1"/>
</dbReference>
<sequence length="696" mass="76185">MSRRMMPMACSFLILLGCMLLPFPSAAAGISIAEENRLESISVKQEDDTVIVELDFEHPLTPLQVGEFSTINPPRLVLDFPRTTSTGDINRSMRGTGVMNKAILAADDQRLRLLLELKQNTAHQLHYDGRRLRIVLRERQKNPERHEDAQPLLAGIDFRRGPAGEGQIALELPSAQTTVNVRQSGQKIVADIPGVQLPAPLQRRLDVGDFATPVARYTAMRHEGGTRLIIEPHGLWRYNAYQSRRRLLIDVLPAAPHPQRPATERNYQGDKLSMNFQNIDVRSALQVLADFTGLNIIASDAVGGQLSLRLKDVPWDQALDIIMQARGLGMRRNGNIVWIAPREEMLAREKQELEQKAMIADLEPLHAEVFQLNYQRADTFRRAFGIGEDGAVLAERRNALLSRRGSAVVDARTNQLFVTDTIAVLANIRKLLERIDVAARQVLIEARIVEADDSFGRNLGVKLGLSAKTSGAAIGNSYGSVGELSGQTPPSPGTFLKDSAINLPAQPIGGSLPGSFAFTLFNAAAHRFLSIELSALESEGRGKIVSNPRVITADQQTALIEQGEEIPYQQSTSSGATATAFKKANLKLEVTPQITPDGNVILSVDVNKDSRGTATPGGLAINTKHVKTQVEVEDGGTVVIGGIYTQTEHQREAKVPLLGDIPVLGHLFKHSARVQDKTELLIFLTPRVVAAQRAAY</sequence>
<dbReference type="Pfam" id="PF03958">
    <property type="entry name" value="Secretin_N"/>
    <property type="match status" value="1"/>
</dbReference>
<evidence type="ECO:0000256" key="13">
    <source>
        <dbReference type="SAM" id="SignalP"/>
    </source>
</evidence>